<organism evidence="5 6">
    <name type="scientific">Fistulifera solaris</name>
    <name type="common">Oleaginous diatom</name>
    <dbReference type="NCBI Taxonomy" id="1519565"/>
    <lineage>
        <taxon>Eukaryota</taxon>
        <taxon>Sar</taxon>
        <taxon>Stramenopiles</taxon>
        <taxon>Ochrophyta</taxon>
        <taxon>Bacillariophyta</taxon>
        <taxon>Bacillariophyceae</taxon>
        <taxon>Bacillariophycidae</taxon>
        <taxon>Naviculales</taxon>
        <taxon>Naviculaceae</taxon>
        <taxon>Fistulifera</taxon>
    </lineage>
</organism>
<dbReference type="PROSITE" id="PS01159">
    <property type="entry name" value="WW_DOMAIN_1"/>
    <property type="match status" value="1"/>
</dbReference>
<dbReference type="SUPFAM" id="SSF54791">
    <property type="entry name" value="Eukaryotic type KH-domain (KH-domain type I)"/>
    <property type="match status" value="3"/>
</dbReference>
<dbReference type="OrthoDB" id="5204190at2759"/>
<dbReference type="InterPro" id="IPR036020">
    <property type="entry name" value="WW_dom_sf"/>
</dbReference>
<evidence type="ECO:0000259" key="4">
    <source>
        <dbReference type="PROSITE" id="PS50020"/>
    </source>
</evidence>
<dbReference type="CDD" id="cd00105">
    <property type="entry name" value="KH-I"/>
    <property type="match status" value="3"/>
</dbReference>
<feature type="domain" description="WW" evidence="4">
    <location>
        <begin position="571"/>
        <end position="604"/>
    </location>
</feature>
<evidence type="ECO:0000256" key="1">
    <source>
        <dbReference type="ARBA" id="ARBA00022737"/>
    </source>
</evidence>
<dbReference type="AlphaFoldDB" id="A0A1Z5JYK3"/>
<dbReference type="InterPro" id="IPR001202">
    <property type="entry name" value="WW_dom"/>
</dbReference>
<keyword evidence="6" id="KW-1185">Reference proteome</keyword>
<dbReference type="InterPro" id="IPR036612">
    <property type="entry name" value="KH_dom_type_1_sf"/>
</dbReference>
<dbReference type="PANTHER" id="PTHR10288">
    <property type="entry name" value="KH DOMAIN CONTAINING RNA BINDING PROTEIN"/>
    <property type="match status" value="1"/>
</dbReference>
<dbReference type="InterPro" id="IPR004088">
    <property type="entry name" value="KH_dom_type_1"/>
</dbReference>
<dbReference type="Gene3D" id="2.20.70.10">
    <property type="match status" value="1"/>
</dbReference>
<sequence length="606" mass="64484">MSETNESGKRGREEDETEVDAPPPKATKADDSPAVPEASTEAPEASNVSSEETAPNEATEETSKEATEATKEETEGKNEETTQFVVDRKGEEEHQEEAKEEAPAAESTPALVESSIPSQTAPPPTNYSTLPPPAVNPSVPATVVNPDQIVEERGEIPALYVGKVIGKGGEMIRDLQARSAARIDVDQNVPAGMPRGITYRGTRATVDFAKYLVAMLQQENVTENDLPLGQASRRFLVIPASAVGKIIGRGGEMIRELQTKSQAKIQIDHSGSTGLPPDKKQVSITGSEQAVVKGEEMINFLVANPLMEGLQSIAMLVEEKARSGTQWGSGPPYMGLPNHGINMQPDSGAAYGHQAFSAGGYGGPSSGHLPPMPSPYGNPVPPAQPAYGGSMPSYGGPGGGQEVTIMYVQKQYMGRIIGKKGVTINDLQRRSSCDIQVNQNVPHGQDCEITIRGTPQGIESARQMIREIIEIGPQHPYAGGADSGGMAFQQQGYGQSYGSQQGGYRGAYGGGYQAQQQSFAQPSYQQQPSYTQSTPSYGAAPVAYPPAQVQLPPAYSQPVPAPQYGYGQVPAPIVSEWKSATSPDGQVYYYNERTGATQWDKPAGML</sequence>
<feature type="compositionally biased region" description="Basic and acidic residues" evidence="3">
    <location>
        <begin position="61"/>
        <end position="102"/>
    </location>
</feature>
<accession>A0A1Z5JYK3</accession>
<dbReference type="InterPro" id="IPR004087">
    <property type="entry name" value="KH_dom"/>
</dbReference>
<dbReference type="SMART" id="SM00456">
    <property type="entry name" value="WW"/>
    <property type="match status" value="1"/>
</dbReference>
<evidence type="ECO:0000313" key="5">
    <source>
        <dbReference type="EMBL" id="GAX18942.1"/>
    </source>
</evidence>
<gene>
    <name evidence="5" type="ORF">FisN_8Hh161</name>
</gene>
<feature type="region of interest" description="Disordered" evidence="3">
    <location>
        <begin position="1"/>
        <end position="134"/>
    </location>
</feature>
<proteinExistence type="predicted"/>
<feature type="compositionally biased region" description="Pro residues" evidence="3">
    <location>
        <begin position="120"/>
        <end position="134"/>
    </location>
</feature>
<dbReference type="CDD" id="cd00201">
    <property type="entry name" value="WW"/>
    <property type="match status" value="1"/>
</dbReference>
<dbReference type="EMBL" id="BDSP01000133">
    <property type="protein sequence ID" value="GAX18942.1"/>
    <property type="molecule type" value="Genomic_DNA"/>
</dbReference>
<dbReference type="SUPFAM" id="SSF51045">
    <property type="entry name" value="WW domain"/>
    <property type="match status" value="1"/>
</dbReference>
<evidence type="ECO:0000313" key="6">
    <source>
        <dbReference type="Proteomes" id="UP000198406"/>
    </source>
</evidence>
<protein>
    <submittedName>
        <fullName evidence="5">Poly(RC)-binding protein 2</fullName>
    </submittedName>
</protein>
<dbReference type="PROSITE" id="PS50020">
    <property type="entry name" value="WW_DOMAIN_2"/>
    <property type="match status" value="1"/>
</dbReference>
<evidence type="ECO:0000256" key="3">
    <source>
        <dbReference type="SAM" id="MobiDB-lite"/>
    </source>
</evidence>
<dbReference type="GO" id="GO:0003723">
    <property type="term" value="F:RNA binding"/>
    <property type="evidence" value="ECO:0007669"/>
    <property type="project" value="UniProtKB-UniRule"/>
</dbReference>
<name>A0A1Z5JYK3_FISSO</name>
<keyword evidence="1" id="KW-0677">Repeat</keyword>
<comment type="caution">
    <text evidence="5">The sequence shown here is derived from an EMBL/GenBank/DDBJ whole genome shotgun (WGS) entry which is preliminary data.</text>
</comment>
<dbReference type="Pfam" id="PF00013">
    <property type="entry name" value="KH_1"/>
    <property type="match status" value="3"/>
</dbReference>
<reference evidence="5 6" key="1">
    <citation type="journal article" date="2015" name="Plant Cell">
        <title>Oil accumulation by the oleaginous diatom Fistulifera solaris as revealed by the genome and transcriptome.</title>
        <authorList>
            <person name="Tanaka T."/>
            <person name="Maeda Y."/>
            <person name="Veluchamy A."/>
            <person name="Tanaka M."/>
            <person name="Abida H."/>
            <person name="Marechal E."/>
            <person name="Bowler C."/>
            <person name="Muto M."/>
            <person name="Sunaga Y."/>
            <person name="Tanaka M."/>
            <person name="Yoshino T."/>
            <person name="Taniguchi T."/>
            <person name="Fukuda Y."/>
            <person name="Nemoto M."/>
            <person name="Matsumoto M."/>
            <person name="Wong P.S."/>
            <person name="Aburatani S."/>
            <person name="Fujibuchi W."/>
        </authorList>
    </citation>
    <scope>NUCLEOTIDE SEQUENCE [LARGE SCALE GENOMIC DNA]</scope>
    <source>
        <strain evidence="5 6">JPCC DA0580</strain>
    </source>
</reference>
<keyword evidence="2" id="KW-0694">RNA-binding</keyword>
<dbReference type="PROSITE" id="PS50084">
    <property type="entry name" value="KH_TYPE_1"/>
    <property type="match status" value="3"/>
</dbReference>
<dbReference type="Pfam" id="PF00397">
    <property type="entry name" value="WW"/>
    <property type="match status" value="1"/>
</dbReference>
<feature type="compositionally biased region" description="Basic and acidic residues" evidence="3">
    <location>
        <begin position="1"/>
        <end position="13"/>
    </location>
</feature>
<dbReference type="InParanoid" id="A0A1Z5JYK3"/>
<dbReference type="Proteomes" id="UP000198406">
    <property type="component" value="Unassembled WGS sequence"/>
</dbReference>
<evidence type="ECO:0000256" key="2">
    <source>
        <dbReference type="PROSITE-ProRule" id="PRU00117"/>
    </source>
</evidence>
<dbReference type="Gene3D" id="3.30.1370.10">
    <property type="entry name" value="K Homology domain, type 1"/>
    <property type="match status" value="3"/>
</dbReference>
<dbReference type="SMART" id="SM00322">
    <property type="entry name" value="KH"/>
    <property type="match status" value="3"/>
</dbReference>